<dbReference type="SUPFAM" id="SSF52172">
    <property type="entry name" value="CheY-like"/>
    <property type="match status" value="1"/>
</dbReference>
<sequence>MIHVMLIDDHASTREPLAFMLEQEPDLTVVAQAGSLAEARQVLDAPDLCVDVAVVDLGLPDGSGEELIPELRESRPDAHSLVLTYFSDHERLARAVASGAAGILHKSVPVGDVVDAVRRLNAGEQLLTVAEVVEALRFVDQERRREREARQAFEPLTDREREVLQALADGLSDKEIAERLYISPATVRTHITAILGKLDANSRLQAVVVAARHNLVTLG</sequence>
<protein>
    <submittedName>
        <fullName evidence="6">Two component transcriptional regulator, LuxR family</fullName>
    </submittedName>
</protein>
<keyword evidence="2" id="KW-0238">DNA-binding</keyword>
<dbReference type="Gene3D" id="3.40.50.2300">
    <property type="match status" value="1"/>
</dbReference>
<dbReference type="Pfam" id="PF00196">
    <property type="entry name" value="GerE"/>
    <property type="match status" value="1"/>
</dbReference>
<evidence type="ECO:0000256" key="3">
    <source>
        <dbReference type="PROSITE-ProRule" id="PRU00169"/>
    </source>
</evidence>
<evidence type="ECO:0000256" key="2">
    <source>
        <dbReference type="ARBA" id="ARBA00023125"/>
    </source>
</evidence>
<dbReference type="PANTHER" id="PTHR43214">
    <property type="entry name" value="TWO-COMPONENT RESPONSE REGULATOR"/>
    <property type="match status" value="1"/>
</dbReference>
<feature type="domain" description="Response regulatory" evidence="5">
    <location>
        <begin position="3"/>
        <end position="121"/>
    </location>
</feature>
<reference evidence="7" key="1">
    <citation type="submission" date="2009-11" db="EMBL/GenBank/DDBJ databases">
        <title>The complete chromosome 1 of Sphaerobacter thermophilus DSM 20745.</title>
        <authorList>
            <person name="Lucas S."/>
            <person name="Copeland A."/>
            <person name="Lapidus A."/>
            <person name="Glavina del Rio T."/>
            <person name="Dalin E."/>
            <person name="Tice H."/>
            <person name="Bruce D."/>
            <person name="Goodwin L."/>
            <person name="Pitluck S."/>
            <person name="Kyrpides N."/>
            <person name="Mavromatis K."/>
            <person name="Ivanova N."/>
            <person name="Mikhailova N."/>
            <person name="LaButti K.M."/>
            <person name="Clum A."/>
            <person name="Sun H.I."/>
            <person name="Brettin T."/>
            <person name="Detter J.C."/>
            <person name="Han C."/>
            <person name="Larimer F."/>
            <person name="Land M."/>
            <person name="Hauser L."/>
            <person name="Markowitz V."/>
            <person name="Cheng J.F."/>
            <person name="Hugenholtz P."/>
            <person name="Woyke T."/>
            <person name="Wu D."/>
            <person name="Steenblock K."/>
            <person name="Schneider S."/>
            <person name="Pukall R."/>
            <person name="Goeker M."/>
            <person name="Klenk H.P."/>
            <person name="Eisen J.A."/>
        </authorList>
    </citation>
    <scope>NUCLEOTIDE SEQUENCE [LARGE SCALE GENOMIC DNA]</scope>
    <source>
        <strain evidence="7">ATCC 49802 / DSM 20745 / S 6022</strain>
    </source>
</reference>
<feature type="modified residue" description="4-aspartylphosphate" evidence="3">
    <location>
        <position position="56"/>
    </location>
</feature>
<dbReference type="InterPro" id="IPR058245">
    <property type="entry name" value="NreC/VraR/RcsB-like_REC"/>
</dbReference>
<dbReference type="InterPro" id="IPR001789">
    <property type="entry name" value="Sig_transdc_resp-reg_receiver"/>
</dbReference>
<dbReference type="InterPro" id="IPR039420">
    <property type="entry name" value="WalR-like"/>
</dbReference>
<accession>D1C388</accession>
<dbReference type="SMART" id="SM00421">
    <property type="entry name" value="HTH_LUXR"/>
    <property type="match status" value="1"/>
</dbReference>
<dbReference type="Proteomes" id="UP000002027">
    <property type="component" value="Chromosome 1"/>
</dbReference>
<keyword evidence="1 3" id="KW-0597">Phosphoprotein</keyword>
<evidence type="ECO:0000256" key="1">
    <source>
        <dbReference type="ARBA" id="ARBA00022553"/>
    </source>
</evidence>
<dbReference type="STRING" id="479434.Sthe_1270"/>
<dbReference type="GO" id="GO:0003677">
    <property type="term" value="F:DNA binding"/>
    <property type="evidence" value="ECO:0007669"/>
    <property type="project" value="UniProtKB-KW"/>
</dbReference>
<dbReference type="PRINTS" id="PR00038">
    <property type="entry name" value="HTHLUXR"/>
</dbReference>
<dbReference type="InParanoid" id="D1C388"/>
<evidence type="ECO:0000259" key="4">
    <source>
        <dbReference type="PROSITE" id="PS50043"/>
    </source>
</evidence>
<dbReference type="RefSeq" id="WP_012871752.1">
    <property type="nucleotide sequence ID" value="NC_013523.1"/>
</dbReference>
<evidence type="ECO:0000259" key="5">
    <source>
        <dbReference type="PROSITE" id="PS50110"/>
    </source>
</evidence>
<dbReference type="eggNOG" id="COG2197">
    <property type="taxonomic scope" value="Bacteria"/>
</dbReference>
<evidence type="ECO:0000313" key="7">
    <source>
        <dbReference type="Proteomes" id="UP000002027"/>
    </source>
</evidence>
<feature type="domain" description="HTH luxR-type" evidence="4">
    <location>
        <begin position="149"/>
        <end position="214"/>
    </location>
</feature>
<proteinExistence type="predicted"/>
<keyword evidence="7" id="KW-1185">Reference proteome</keyword>
<gene>
    <name evidence="6" type="ordered locus">Sthe_1270</name>
</gene>
<name>D1C388_SPHTD</name>
<evidence type="ECO:0000313" key="6">
    <source>
        <dbReference type="EMBL" id="ACZ38705.1"/>
    </source>
</evidence>
<dbReference type="AlphaFoldDB" id="D1C388"/>
<reference evidence="6 7" key="2">
    <citation type="journal article" date="2010" name="Stand. Genomic Sci.">
        <title>Complete genome sequence of Desulfohalobium retbaense type strain (HR(100)).</title>
        <authorList>
            <person name="Spring S."/>
            <person name="Nolan M."/>
            <person name="Lapidus A."/>
            <person name="Glavina Del Rio T."/>
            <person name="Copeland A."/>
            <person name="Tice H."/>
            <person name="Cheng J.F."/>
            <person name="Lucas S."/>
            <person name="Land M."/>
            <person name="Chen F."/>
            <person name="Bruce D."/>
            <person name="Goodwin L."/>
            <person name="Pitluck S."/>
            <person name="Ivanova N."/>
            <person name="Mavromatis K."/>
            <person name="Mikhailova N."/>
            <person name="Pati A."/>
            <person name="Chen A."/>
            <person name="Palaniappan K."/>
            <person name="Hauser L."/>
            <person name="Chang Y.J."/>
            <person name="Jeffries C.D."/>
            <person name="Munk C."/>
            <person name="Kiss H."/>
            <person name="Chain P."/>
            <person name="Han C."/>
            <person name="Brettin T."/>
            <person name="Detter J.C."/>
            <person name="Schuler E."/>
            <person name="Goker M."/>
            <person name="Rohde M."/>
            <person name="Bristow J."/>
            <person name="Eisen J.A."/>
            <person name="Markowitz V."/>
            <person name="Hugenholtz P."/>
            <person name="Kyrpides N.C."/>
            <person name="Klenk H.P."/>
        </authorList>
    </citation>
    <scope>NUCLEOTIDE SEQUENCE [LARGE SCALE GENOMIC DNA]</scope>
    <source>
        <strain evidence="7">ATCC 49802 / DSM 20745 / S 6022</strain>
    </source>
</reference>
<dbReference type="PROSITE" id="PS50110">
    <property type="entry name" value="RESPONSE_REGULATORY"/>
    <property type="match status" value="1"/>
</dbReference>
<dbReference type="GO" id="GO:0000160">
    <property type="term" value="P:phosphorelay signal transduction system"/>
    <property type="evidence" value="ECO:0007669"/>
    <property type="project" value="InterPro"/>
</dbReference>
<dbReference type="SUPFAM" id="SSF46894">
    <property type="entry name" value="C-terminal effector domain of the bipartite response regulators"/>
    <property type="match status" value="1"/>
</dbReference>
<dbReference type="CDD" id="cd06170">
    <property type="entry name" value="LuxR_C_like"/>
    <property type="match status" value="1"/>
</dbReference>
<dbReference type="SMART" id="SM00448">
    <property type="entry name" value="REC"/>
    <property type="match status" value="1"/>
</dbReference>
<dbReference type="GO" id="GO:0006355">
    <property type="term" value="P:regulation of DNA-templated transcription"/>
    <property type="evidence" value="ECO:0007669"/>
    <property type="project" value="InterPro"/>
</dbReference>
<dbReference type="KEGG" id="sti:Sthe_1270"/>
<dbReference type="InterPro" id="IPR016032">
    <property type="entry name" value="Sig_transdc_resp-reg_C-effctor"/>
</dbReference>
<dbReference type="Pfam" id="PF00072">
    <property type="entry name" value="Response_reg"/>
    <property type="match status" value="1"/>
</dbReference>
<dbReference type="CDD" id="cd17535">
    <property type="entry name" value="REC_NarL-like"/>
    <property type="match status" value="1"/>
</dbReference>
<dbReference type="HOGENOM" id="CLU_000445_90_10_0"/>
<dbReference type="InterPro" id="IPR011006">
    <property type="entry name" value="CheY-like_superfamily"/>
</dbReference>
<dbReference type="PROSITE" id="PS50043">
    <property type="entry name" value="HTH_LUXR_2"/>
    <property type="match status" value="1"/>
</dbReference>
<dbReference type="EMBL" id="CP001823">
    <property type="protein sequence ID" value="ACZ38705.1"/>
    <property type="molecule type" value="Genomic_DNA"/>
</dbReference>
<organism evidence="6 7">
    <name type="scientific">Sphaerobacter thermophilus (strain ATCC 49802 / DSM 20745 / KCCM 41009 / NCIMB 13125 / S 6022)</name>
    <dbReference type="NCBI Taxonomy" id="479434"/>
    <lineage>
        <taxon>Bacteria</taxon>
        <taxon>Pseudomonadati</taxon>
        <taxon>Thermomicrobiota</taxon>
        <taxon>Thermomicrobia</taxon>
        <taxon>Sphaerobacterales</taxon>
        <taxon>Sphaerobacterineae</taxon>
        <taxon>Sphaerobacteraceae</taxon>
        <taxon>Sphaerobacter</taxon>
    </lineage>
</organism>
<dbReference type="InterPro" id="IPR000792">
    <property type="entry name" value="Tscrpt_reg_LuxR_C"/>
</dbReference>
<dbReference type="OrthoDB" id="9808843at2"/>
<dbReference type="PANTHER" id="PTHR43214:SF42">
    <property type="entry name" value="TRANSCRIPTIONAL REGULATORY PROTEIN DESR"/>
    <property type="match status" value="1"/>
</dbReference>